<evidence type="ECO:0000256" key="1">
    <source>
        <dbReference type="ARBA" id="ARBA00007689"/>
    </source>
</evidence>
<proteinExistence type="inferred from homology"/>
<dbReference type="EMBL" id="CP042304">
    <property type="protein sequence ID" value="QDZ11003.1"/>
    <property type="molecule type" value="Genomic_DNA"/>
</dbReference>
<evidence type="ECO:0000313" key="3">
    <source>
        <dbReference type="EMBL" id="QDZ11003.1"/>
    </source>
</evidence>
<dbReference type="KEGG" id="dea:FPZ08_09715"/>
<evidence type="ECO:0000259" key="2">
    <source>
        <dbReference type="Pfam" id="PF03795"/>
    </source>
</evidence>
<evidence type="ECO:0000313" key="4">
    <source>
        <dbReference type="Proteomes" id="UP000315364"/>
    </source>
</evidence>
<dbReference type="Pfam" id="PF03795">
    <property type="entry name" value="YCII"/>
    <property type="match status" value="1"/>
</dbReference>
<dbReference type="RefSeq" id="WP_146289787.1">
    <property type="nucleotide sequence ID" value="NZ_CP042304.1"/>
</dbReference>
<dbReference type="SUPFAM" id="SSF54909">
    <property type="entry name" value="Dimeric alpha+beta barrel"/>
    <property type="match status" value="1"/>
</dbReference>
<accession>A0A5B8LS52</accession>
<dbReference type="InterPro" id="IPR005545">
    <property type="entry name" value="YCII"/>
</dbReference>
<reference evidence="3 4" key="1">
    <citation type="submission" date="2019-07" db="EMBL/GenBank/DDBJ databases">
        <title>Full genome sequence of Devosia sp. Gsoil 520.</title>
        <authorList>
            <person name="Im W.-T."/>
        </authorList>
    </citation>
    <scope>NUCLEOTIDE SEQUENCE [LARGE SCALE GENOMIC DNA]</scope>
    <source>
        <strain evidence="3 4">Gsoil 520</strain>
    </source>
</reference>
<dbReference type="AlphaFoldDB" id="A0A5B8LS52"/>
<dbReference type="InterPro" id="IPR011008">
    <property type="entry name" value="Dimeric_a/b-barrel"/>
</dbReference>
<dbReference type="Proteomes" id="UP000315364">
    <property type="component" value="Chromosome"/>
</dbReference>
<name>A0A5B8LS52_9HYPH</name>
<feature type="domain" description="YCII-related" evidence="2">
    <location>
        <begin position="1"/>
        <end position="94"/>
    </location>
</feature>
<dbReference type="Gene3D" id="3.30.70.1060">
    <property type="entry name" value="Dimeric alpha+beta barrel"/>
    <property type="match status" value="1"/>
</dbReference>
<protein>
    <recommendedName>
        <fullName evidence="2">YCII-related domain-containing protein</fullName>
    </recommendedName>
</protein>
<sequence>MQVMTLVKTTKAGAGAPPMALMQAIGQLGADAEAAGVLVTQGGLMGREQSAFINIRSGKVIVTDGPFAESKELVGGYAVYEVPDMAAAMDWAVRFANLHTAHWPGWEGEIEVRPIFG</sequence>
<gene>
    <name evidence="3" type="ORF">FPZ08_09715</name>
</gene>
<dbReference type="PANTHER" id="PTHR35174">
    <property type="entry name" value="BLL7171 PROTEIN-RELATED"/>
    <property type="match status" value="1"/>
</dbReference>
<comment type="similarity">
    <text evidence="1">Belongs to the YciI family.</text>
</comment>
<keyword evidence="4" id="KW-1185">Reference proteome</keyword>
<organism evidence="3 4">
    <name type="scientific">Devosia ginsengisoli</name>
    <dbReference type="NCBI Taxonomy" id="400770"/>
    <lineage>
        <taxon>Bacteria</taxon>
        <taxon>Pseudomonadati</taxon>
        <taxon>Pseudomonadota</taxon>
        <taxon>Alphaproteobacteria</taxon>
        <taxon>Hyphomicrobiales</taxon>
        <taxon>Devosiaceae</taxon>
        <taxon>Devosia</taxon>
    </lineage>
</organism>
<dbReference type="OrthoDB" id="9807535at2"/>